<feature type="domain" description="YpoC-like" evidence="1">
    <location>
        <begin position="64"/>
        <end position="171"/>
    </location>
</feature>
<gene>
    <name evidence="2" type="ORF">I6J18_21825</name>
</gene>
<dbReference type="Pfam" id="PF21747">
    <property type="entry name" value="YpoC"/>
    <property type="match status" value="1"/>
</dbReference>
<organism evidence="2 3">
    <name type="scientific">Peribacillus psychrosaccharolyticus</name>
    <name type="common">Bacillus psychrosaccharolyticus</name>
    <dbReference type="NCBI Taxonomy" id="1407"/>
    <lineage>
        <taxon>Bacteria</taxon>
        <taxon>Bacillati</taxon>
        <taxon>Bacillota</taxon>
        <taxon>Bacilli</taxon>
        <taxon>Bacillales</taxon>
        <taxon>Bacillaceae</taxon>
        <taxon>Peribacillus</taxon>
    </lineage>
</organism>
<keyword evidence="3" id="KW-1185">Reference proteome</keyword>
<protein>
    <recommendedName>
        <fullName evidence="1">YpoC-like domain-containing protein</fullName>
    </recommendedName>
</protein>
<dbReference type="KEGG" id="ppsr:I6J18_21825"/>
<dbReference type="Proteomes" id="UP000595254">
    <property type="component" value="Chromosome"/>
</dbReference>
<dbReference type="RefSeq" id="WP_051387791.1">
    <property type="nucleotide sequence ID" value="NZ_CP068053.1"/>
</dbReference>
<sequence length="179" mass="21608">MIRRFTLPEELTHSLFFSEDTVFVNQEERLQWKGDAEYIRFPYEVLYYQNIEASRPWEEPHEAIVWMFTEWRKISGESAQCFAERNLQEALPFMKAGISLFLTCLFWMNNHPVHLENWQEQMDKLSNHPLNIKERATFILLRPGHYSSYIQLKELMTEIEKQFYKLAALQKAVKKRIKE</sequence>
<reference evidence="2 3" key="1">
    <citation type="submission" date="2021-01" db="EMBL/GenBank/DDBJ databases">
        <title>FDA dAtabase for Regulatory Grade micrObial Sequences (FDA-ARGOS): Supporting development and validation of Infectious Disease Dx tests.</title>
        <authorList>
            <person name="Nelson B."/>
            <person name="Plummer A."/>
            <person name="Tallon L."/>
            <person name="Sadzewicz L."/>
            <person name="Zhao X."/>
            <person name="Boylan J."/>
            <person name="Ott S."/>
            <person name="Bowen H."/>
            <person name="Vavikolanu K."/>
            <person name="Mehta A."/>
            <person name="Aluvathingal J."/>
            <person name="Nadendla S."/>
            <person name="Myers T."/>
            <person name="Yan Y."/>
            <person name="Sichtig H."/>
        </authorList>
    </citation>
    <scope>NUCLEOTIDE SEQUENCE [LARGE SCALE GENOMIC DNA]</scope>
    <source>
        <strain evidence="2 3">FDAARGOS_1161</strain>
    </source>
</reference>
<proteinExistence type="predicted"/>
<accession>A0A974NLN7</accession>
<dbReference type="AlphaFoldDB" id="A0A974NLN7"/>
<evidence type="ECO:0000313" key="3">
    <source>
        <dbReference type="Proteomes" id="UP000595254"/>
    </source>
</evidence>
<name>A0A974NLN7_PERPY</name>
<dbReference type="InterPro" id="IPR048427">
    <property type="entry name" value="YpoC"/>
</dbReference>
<evidence type="ECO:0000313" key="2">
    <source>
        <dbReference type="EMBL" id="QQT00186.1"/>
    </source>
</evidence>
<dbReference type="EMBL" id="CP068053">
    <property type="protein sequence ID" value="QQT00186.1"/>
    <property type="molecule type" value="Genomic_DNA"/>
</dbReference>
<evidence type="ECO:0000259" key="1">
    <source>
        <dbReference type="Pfam" id="PF21747"/>
    </source>
</evidence>